<dbReference type="Proteomes" id="UP001596016">
    <property type="component" value="Unassembled WGS sequence"/>
</dbReference>
<name>A0ABW0GZ59_9HYPH</name>
<comment type="caution">
    <text evidence="1">The sequence shown here is derived from an EMBL/GenBank/DDBJ whole genome shotgun (WGS) entry which is preliminary data.</text>
</comment>
<keyword evidence="2" id="KW-1185">Reference proteome</keyword>
<dbReference type="RefSeq" id="WP_378229071.1">
    <property type="nucleotide sequence ID" value="NZ_JBHSLL010000025.1"/>
</dbReference>
<evidence type="ECO:0000313" key="2">
    <source>
        <dbReference type="Proteomes" id="UP001596016"/>
    </source>
</evidence>
<evidence type="ECO:0000313" key="1">
    <source>
        <dbReference type="EMBL" id="MFC5386161.1"/>
    </source>
</evidence>
<proteinExistence type="predicted"/>
<reference evidence="2" key="1">
    <citation type="journal article" date="2019" name="Int. J. Syst. Evol. Microbiol.">
        <title>The Global Catalogue of Microorganisms (GCM) 10K type strain sequencing project: providing services to taxonomists for standard genome sequencing and annotation.</title>
        <authorList>
            <consortium name="The Broad Institute Genomics Platform"/>
            <consortium name="The Broad Institute Genome Sequencing Center for Infectious Disease"/>
            <person name="Wu L."/>
            <person name="Ma J."/>
        </authorList>
    </citation>
    <scope>NUCLEOTIDE SEQUENCE [LARGE SCALE GENOMIC DNA]</scope>
    <source>
        <strain evidence="2">CGMCC 4.1415</strain>
    </source>
</reference>
<gene>
    <name evidence="1" type="ORF">ACFPLB_09300</name>
</gene>
<protein>
    <submittedName>
        <fullName evidence="1">Uncharacterized protein</fullName>
    </submittedName>
</protein>
<sequence length="156" mass="17178">MQETIKEASTNAEKKRLIEAKIEQLHARLVWVADALIPSDPEGVMPSAKEAGVVDKYLARALLLRDDMADQFFADIEGLPNDAPADGLAELTALGAGFGRISRLVSGAYFLDEELTGRLQYRGQEEIVRDQDYDPMIAAIETVLNRGQLYVDAPDD</sequence>
<accession>A0ABW0GZ59</accession>
<dbReference type="EMBL" id="JBHSLL010000025">
    <property type="protein sequence ID" value="MFC5386161.1"/>
    <property type="molecule type" value="Genomic_DNA"/>
</dbReference>
<organism evidence="1 2">
    <name type="scientific">Aquamicrobium segne</name>
    <dbReference type="NCBI Taxonomy" id="469547"/>
    <lineage>
        <taxon>Bacteria</taxon>
        <taxon>Pseudomonadati</taxon>
        <taxon>Pseudomonadota</taxon>
        <taxon>Alphaproteobacteria</taxon>
        <taxon>Hyphomicrobiales</taxon>
        <taxon>Phyllobacteriaceae</taxon>
        <taxon>Aquamicrobium</taxon>
    </lineage>
</organism>